<dbReference type="RefSeq" id="YP_009649299.1">
    <property type="nucleotide sequence ID" value="NC_042698.1"/>
</dbReference>
<keyword evidence="7" id="KW-0238">DNA-binding</keyword>
<dbReference type="PANTHER" id="PTHR33568">
    <property type="entry name" value="DNA POLYMERASE"/>
    <property type="match status" value="1"/>
</dbReference>
<sequence length="167" mass="19391">MNNSAMPVGSPVYFEGEIKKVENKPYGIFEYGVVAPDNINEPIIKKHVKSSNGMRTIAPLGKWTGTYFSEEIYNAINYGYKFKIIKGSLFDQANIFEEYVTNLYEIKQSHSKDDPMYLISKLLLNSLYGRFYMSDILFYHNIIDNNELYDYIENYSINEIIPLDTSE</sequence>
<keyword evidence="4" id="KW-0548">Nucleotidyltransferase</keyword>
<dbReference type="GO" id="GO:0000166">
    <property type="term" value="F:nucleotide binding"/>
    <property type="evidence" value="ECO:0007669"/>
    <property type="project" value="InterPro"/>
</dbReference>
<feature type="domain" description="DNA-directed DNA polymerase family B mitochondria/virus" evidence="9">
    <location>
        <begin position="1"/>
        <end position="155"/>
    </location>
</feature>
<evidence type="ECO:0000256" key="8">
    <source>
        <dbReference type="ARBA" id="ARBA00049244"/>
    </source>
</evidence>
<geneLocation type="mitochondrion" evidence="10"/>
<evidence type="ECO:0000259" key="9">
    <source>
        <dbReference type="Pfam" id="PF03175"/>
    </source>
</evidence>
<proteinExistence type="inferred from homology"/>
<dbReference type="GO" id="GO:0006260">
    <property type="term" value="P:DNA replication"/>
    <property type="evidence" value="ECO:0007669"/>
    <property type="project" value="UniProtKB-KW"/>
</dbReference>
<comment type="catalytic activity">
    <reaction evidence="8">
        <text>DNA(n) + a 2'-deoxyribonucleoside 5'-triphosphate = DNA(n+1) + diphosphate</text>
        <dbReference type="Rhea" id="RHEA:22508"/>
        <dbReference type="Rhea" id="RHEA-COMP:17339"/>
        <dbReference type="Rhea" id="RHEA-COMP:17340"/>
        <dbReference type="ChEBI" id="CHEBI:33019"/>
        <dbReference type="ChEBI" id="CHEBI:61560"/>
        <dbReference type="ChEBI" id="CHEBI:173112"/>
        <dbReference type="EC" id="2.7.7.7"/>
    </reaction>
</comment>
<evidence type="ECO:0000256" key="7">
    <source>
        <dbReference type="ARBA" id="ARBA00023125"/>
    </source>
</evidence>
<dbReference type="GO" id="GO:0003677">
    <property type="term" value="F:DNA binding"/>
    <property type="evidence" value="ECO:0007669"/>
    <property type="project" value="UniProtKB-KW"/>
</dbReference>
<evidence type="ECO:0000256" key="1">
    <source>
        <dbReference type="ARBA" id="ARBA00005755"/>
    </source>
</evidence>
<evidence type="ECO:0000256" key="6">
    <source>
        <dbReference type="ARBA" id="ARBA00022932"/>
    </source>
</evidence>
<keyword evidence="6" id="KW-0239">DNA-directed DNA polymerase</keyword>
<keyword evidence="10" id="KW-0496">Mitochondrion</keyword>
<dbReference type="InterPro" id="IPR043502">
    <property type="entry name" value="DNA/RNA_pol_sf"/>
</dbReference>
<dbReference type="Gene3D" id="1.10.287.690">
    <property type="entry name" value="Helix hairpin bin"/>
    <property type="match status" value="1"/>
</dbReference>
<dbReference type="GeneID" id="40494003"/>
<dbReference type="EMBL" id="MH794152">
    <property type="protein sequence ID" value="QDA23214.1"/>
    <property type="molecule type" value="Genomic_DNA"/>
</dbReference>
<accession>A0A4Y5SJG3</accession>
<evidence type="ECO:0000256" key="5">
    <source>
        <dbReference type="ARBA" id="ARBA00022705"/>
    </source>
</evidence>
<dbReference type="GO" id="GO:0003887">
    <property type="term" value="F:DNA-directed DNA polymerase activity"/>
    <property type="evidence" value="ECO:0007669"/>
    <property type="project" value="UniProtKB-KW"/>
</dbReference>
<dbReference type="EC" id="2.7.7.7" evidence="2"/>
<protein>
    <recommendedName>
        <fullName evidence="2">DNA-directed DNA polymerase</fullName>
        <ecNumber evidence="2">2.7.7.7</ecNumber>
    </recommendedName>
</protein>
<dbReference type="PANTHER" id="PTHR33568:SF3">
    <property type="entry name" value="DNA-DIRECTED DNA POLYMERASE"/>
    <property type="match status" value="1"/>
</dbReference>
<keyword evidence="5" id="KW-0235">DNA replication</keyword>
<keyword evidence="3" id="KW-0808">Transferase</keyword>
<dbReference type="InterPro" id="IPR004868">
    <property type="entry name" value="DNA-dir_DNA_pol_B_mt/vir"/>
</dbReference>
<evidence type="ECO:0000256" key="2">
    <source>
        <dbReference type="ARBA" id="ARBA00012417"/>
    </source>
</evidence>
<dbReference type="Pfam" id="PF03175">
    <property type="entry name" value="DNA_pol_B_2"/>
    <property type="match status" value="1"/>
</dbReference>
<dbReference type="SUPFAM" id="SSF56672">
    <property type="entry name" value="DNA/RNA polymerases"/>
    <property type="match status" value="1"/>
</dbReference>
<evidence type="ECO:0000313" key="10">
    <source>
        <dbReference type="EMBL" id="QDA23214.1"/>
    </source>
</evidence>
<evidence type="ECO:0000256" key="3">
    <source>
        <dbReference type="ARBA" id="ARBA00022679"/>
    </source>
</evidence>
<reference evidence="10" key="1">
    <citation type="journal article" name="Int. J. Mol. Sci.">
        <title>Comparative Mitochondrial Genome Analysis of Two Ectomycorrhizal Fungi (Rhizopogon) Reveals Dynamic Changes of Intron and Phylogenetic Relationships of the Subphylum Agaricomycotina.</title>
        <authorList>
            <person name="Li Q."/>
            <person name="Ren Y."/>
            <person name="Shi X."/>
            <person name="Peng L."/>
            <person name="Zhao J."/>
            <person name="Song Y."/>
            <person name="Zhao G."/>
        </authorList>
    </citation>
    <scope>NUCLEOTIDE SEQUENCE</scope>
</reference>
<organism evidence="10">
    <name type="scientific">Rhizopogon salebrosus</name>
    <dbReference type="NCBI Taxonomy" id="176626"/>
    <lineage>
        <taxon>Eukaryota</taxon>
        <taxon>Fungi</taxon>
        <taxon>Dikarya</taxon>
        <taxon>Basidiomycota</taxon>
        <taxon>Agaricomycotina</taxon>
        <taxon>Agaricomycetes</taxon>
        <taxon>Agaricomycetidae</taxon>
        <taxon>Boletales</taxon>
        <taxon>Suillineae</taxon>
        <taxon>Rhizopogonaceae</taxon>
        <taxon>Rhizopogon</taxon>
    </lineage>
</organism>
<evidence type="ECO:0000256" key="4">
    <source>
        <dbReference type="ARBA" id="ARBA00022695"/>
    </source>
</evidence>
<name>A0A4Y5SJG3_9AGAM</name>
<gene>
    <name evidence="10" type="primary">orf167</name>
</gene>
<comment type="similarity">
    <text evidence="1">Belongs to the DNA polymerase type-B family.</text>
</comment>
<dbReference type="AlphaFoldDB" id="A0A4Y5SJG3"/>